<keyword evidence="5" id="KW-1185">Reference proteome</keyword>
<dbReference type="PROSITE" id="PS00211">
    <property type="entry name" value="ABC_TRANSPORTER_1"/>
    <property type="match status" value="1"/>
</dbReference>
<dbReference type="InterPro" id="IPR017871">
    <property type="entry name" value="ABC_transporter-like_CS"/>
</dbReference>
<dbReference type="InterPro" id="IPR027417">
    <property type="entry name" value="P-loop_NTPase"/>
</dbReference>
<dbReference type="Gene3D" id="3.40.50.300">
    <property type="entry name" value="P-loop containing nucleotide triphosphate hydrolases"/>
    <property type="match status" value="2"/>
</dbReference>
<dbReference type="CDD" id="cd03216">
    <property type="entry name" value="ABC_Carb_Monos_I"/>
    <property type="match status" value="1"/>
</dbReference>
<dbReference type="GO" id="GO:0005524">
    <property type="term" value="F:ATP binding"/>
    <property type="evidence" value="ECO:0007669"/>
    <property type="project" value="UniProtKB-KW"/>
</dbReference>
<dbReference type="Pfam" id="PF00005">
    <property type="entry name" value="ABC_tran"/>
    <property type="match status" value="2"/>
</dbReference>
<feature type="domain" description="ABC transporter" evidence="3">
    <location>
        <begin position="279"/>
        <end position="518"/>
    </location>
</feature>
<dbReference type="SUPFAM" id="SSF52540">
    <property type="entry name" value="P-loop containing nucleoside triphosphate hydrolases"/>
    <property type="match status" value="2"/>
</dbReference>
<organism evidence="4 5">
    <name type="scientific">Nocardioides jiangsuensis</name>
    <dbReference type="NCBI Taxonomy" id="2866161"/>
    <lineage>
        <taxon>Bacteria</taxon>
        <taxon>Bacillati</taxon>
        <taxon>Actinomycetota</taxon>
        <taxon>Actinomycetes</taxon>
        <taxon>Propionibacteriales</taxon>
        <taxon>Nocardioidaceae</taxon>
        <taxon>Nocardioides</taxon>
    </lineage>
</organism>
<dbReference type="PANTHER" id="PTHR43790">
    <property type="entry name" value="CARBOHYDRATE TRANSPORT ATP-BINDING PROTEIN MG119-RELATED"/>
    <property type="match status" value="1"/>
</dbReference>
<dbReference type="SMART" id="SM00382">
    <property type="entry name" value="AAA"/>
    <property type="match status" value="2"/>
</dbReference>
<gene>
    <name evidence="4" type="ORF">K1X13_14170</name>
</gene>
<dbReference type="InterPro" id="IPR003439">
    <property type="entry name" value="ABC_transporter-like_ATP-bd"/>
</dbReference>
<feature type="domain" description="ABC transporter" evidence="3">
    <location>
        <begin position="8"/>
        <end position="241"/>
    </location>
</feature>
<reference evidence="4 5" key="1">
    <citation type="submission" date="2021-08" db="EMBL/GenBank/DDBJ databases">
        <title>Nocardioides bacterium WL0053 sp. nov., isolated from the sediment.</title>
        <authorList>
            <person name="Wang L."/>
            <person name="Zhang D."/>
            <person name="Zhang A."/>
        </authorList>
    </citation>
    <scope>NUCLEOTIDE SEQUENCE [LARGE SCALE GENOMIC DNA]</scope>
    <source>
        <strain evidence="4 5">WL0053</strain>
    </source>
</reference>
<name>A0ABS7RLQ5_9ACTN</name>
<comment type="caution">
    <text evidence="4">The sequence shown here is derived from an EMBL/GenBank/DDBJ whole genome shotgun (WGS) entry which is preliminary data.</text>
</comment>
<dbReference type="Proteomes" id="UP000754710">
    <property type="component" value="Unassembled WGS sequence"/>
</dbReference>
<protein>
    <submittedName>
        <fullName evidence="4">ABC transporter ATP-binding protein</fullName>
    </submittedName>
</protein>
<dbReference type="CDD" id="cd03215">
    <property type="entry name" value="ABC_Carb_Monos_II"/>
    <property type="match status" value="1"/>
</dbReference>
<dbReference type="RefSeq" id="WP_221025665.1">
    <property type="nucleotide sequence ID" value="NZ_JAIEZQ010000002.1"/>
</dbReference>
<dbReference type="InterPro" id="IPR050107">
    <property type="entry name" value="ABC_carbohydrate_import_ATPase"/>
</dbReference>
<accession>A0ABS7RLQ5</accession>
<evidence type="ECO:0000313" key="5">
    <source>
        <dbReference type="Proteomes" id="UP000754710"/>
    </source>
</evidence>
<proteinExistence type="predicted"/>
<dbReference type="PANTHER" id="PTHR43790:SF4">
    <property type="entry name" value="GUANOSINE IMPORT ATP-BINDING PROTEIN NUPO"/>
    <property type="match status" value="1"/>
</dbReference>
<dbReference type="EMBL" id="JAIEZQ010000002">
    <property type="protein sequence ID" value="MBY9075976.1"/>
    <property type="molecule type" value="Genomic_DNA"/>
</dbReference>
<dbReference type="PROSITE" id="PS50893">
    <property type="entry name" value="ABC_TRANSPORTER_2"/>
    <property type="match status" value="2"/>
</dbReference>
<keyword evidence="2 4" id="KW-0067">ATP-binding</keyword>
<evidence type="ECO:0000256" key="2">
    <source>
        <dbReference type="ARBA" id="ARBA00022840"/>
    </source>
</evidence>
<evidence type="ECO:0000256" key="1">
    <source>
        <dbReference type="ARBA" id="ARBA00022741"/>
    </source>
</evidence>
<keyword evidence="1" id="KW-0547">Nucleotide-binding</keyword>
<evidence type="ECO:0000259" key="3">
    <source>
        <dbReference type="PROSITE" id="PS50893"/>
    </source>
</evidence>
<evidence type="ECO:0000313" key="4">
    <source>
        <dbReference type="EMBL" id="MBY9075976.1"/>
    </source>
</evidence>
<dbReference type="InterPro" id="IPR003593">
    <property type="entry name" value="AAA+_ATPase"/>
</dbReference>
<sequence>MTPTRPLLELSGITKRFGDLVANDAVSLSVASGEVVAMLGENGAGKSTLMKIVYGLVRPDGGTITMDGRPLDISSPRDAMAAGIGMVTQEFSLVETMTVTENVALSSVGLGRVDVRAARQRVVDAMDRVGVQIEPERLISTLSIGERQRVEIVKALFHECRVLILDEPTAVLTPQDVRALFETVQRLRRTGLGVLFVSHKLREVAEISDRVVVLRRGSLVGERATAEVTTHELASLMMGGTAPEEDVASAVGLPVAEVPEEAPVAPREGAGTAERRPVLILTDVTLERPGRPALDHLTFEVRPGEIVGLAGISGNGQTELMNVLGGVELPTSGRVEVDGAAVTRLDVRGRLDAGLGRLTEDRRGSVVPQLSVEHNLVLEDLPSFTRRGMLDKAAIRAHAEEVIRRFDIRATPTDPVSSLSGGNMQKVLLARALSRRPKVLVAAQPTRGLDVGAYRYVHEQLHELRDTGAGVLVISEDLDELRSLCDRILVLFRGAITGGLPVAEATSERLGAMMTGESVEV</sequence>